<feature type="compositionally biased region" description="Low complexity" evidence="1">
    <location>
        <begin position="44"/>
        <end position="68"/>
    </location>
</feature>
<protein>
    <submittedName>
        <fullName evidence="3">Mitochondrial distribution and morphology protein 34-like</fullName>
    </submittedName>
</protein>
<sequence>MKTAITPEVYPNLPRSIEVPMLKESNELRQQTTAQPQYSHRQASSTSSTSSTTSSSSSTSNSVNYVSSLPKATSLPTRRGRY</sequence>
<evidence type="ECO:0000256" key="1">
    <source>
        <dbReference type="SAM" id="MobiDB-lite"/>
    </source>
</evidence>
<name>A0ABM1PS43_DROAR</name>
<reference evidence="3" key="3">
    <citation type="submission" date="2025-08" db="UniProtKB">
        <authorList>
            <consortium name="RefSeq"/>
        </authorList>
    </citation>
    <scope>IDENTIFICATION</scope>
    <source>
        <tissue evidence="3">Whole organism</tissue>
    </source>
</reference>
<keyword evidence="2" id="KW-1185">Reference proteome</keyword>
<evidence type="ECO:0000313" key="3">
    <source>
        <dbReference type="RefSeq" id="XP_017870029.1"/>
    </source>
</evidence>
<dbReference type="Proteomes" id="UP000694904">
    <property type="component" value="Chromosome X"/>
</dbReference>
<gene>
    <name evidence="3" type="primary">LOC108618508</name>
</gene>
<accession>A0ABM1PS43</accession>
<evidence type="ECO:0000313" key="2">
    <source>
        <dbReference type="Proteomes" id="UP000694904"/>
    </source>
</evidence>
<reference evidence="2" key="2">
    <citation type="journal article" date="2016" name="G3 (Bethesda)">
        <title>Genome Evolution in Three Species of Cactophilic Drosophila.</title>
        <authorList>
            <person name="Sanchez-Flores A."/>
            <person name="Penazola F."/>
            <person name="Carpinteyro-Ponce J."/>
            <person name="Nazario-Yepiz N."/>
            <person name="Abreu-Goodger C."/>
            <person name="Machado C.A."/>
            <person name="Markow T.A."/>
        </authorList>
    </citation>
    <scope>NUCLEOTIDE SEQUENCE [LARGE SCALE GENOMIC DNA]</scope>
</reference>
<organism evidence="2 3">
    <name type="scientific">Drosophila arizonae</name>
    <name type="common">Fruit fly</name>
    <dbReference type="NCBI Taxonomy" id="7263"/>
    <lineage>
        <taxon>Eukaryota</taxon>
        <taxon>Metazoa</taxon>
        <taxon>Ecdysozoa</taxon>
        <taxon>Arthropoda</taxon>
        <taxon>Hexapoda</taxon>
        <taxon>Insecta</taxon>
        <taxon>Pterygota</taxon>
        <taxon>Neoptera</taxon>
        <taxon>Endopterygota</taxon>
        <taxon>Diptera</taxon>
        <taxon>Brachycera</taxon>
        <taxon>Muscomorpha</taxon>
        <taxon>Ephydroidea</taxon>
        <taxon>Drosophilidae</taxon>
        <taxon>Drosophila</taxon>
    </lineage>
</organism>
<feature type="compositionally biased region" description="Polar residues" evidence="1">
    <location>
        <begin position="28"/>
        <end position="43"/>
    </location>
</feature>
<dbReference type="GeneID" id="108618508"/>
<dbReference type="RefSeq" id="XP_017870029.1">
    <property type="nucleotide sequence ID" value="XM_018014540.1"/>
</dbReference>
<feature type="region of interest" description="Disordered" evidence="1">
    <location>
        <begin position="1"/>
        <end position="82"/>
    </location>
</feature>
<proteinExistence type="predicted"/>
<reference evidence="2" key="1">
    <citation type="journal article" date="1997" name="Nucleic Acids Res.">
        <title>tRNAscan-SE: a program for improved detection of transfer RNA genes in genomic sequence.</title>
        <authorList>
            <person name="Lowe T.M."/>
            <person name="Eddy S.R."/>
        </authorList>
    </citation>
    <scope>NUCLEOTIDE SEQUENCE [LARGE SCALE GENOMIC DNA]</scope>
</reference>